<name>A0A5A8C0V9_CAFRO</name>
<gene>
    <name evidence="1" type="ORF">FNF29_08427</name>
</gene>
<comment type="caution">
    <text evidence="1">The sequence shown here is derived from an EMBL/GenBank/DDBJ whole genome shotgun (WGS) entry which is preliminary data.</text>
</comment>
<dbReference type="EMBL" id="VLTN01000138">
    <property type="protein sequence ID" value="KAA0145700.1"/>
    <property type="molecule type" value="Genomic_DNA"/>
</dbReference>
<proteinExistence type="predicted"/>
<reference evidence="1 2" key="1">
    <citation type="submission" date="2019-07" db="EMBL/GenBank/DDBJ databases">
        <title>Genomes of Cafeteria roenbergensis.</title>
        <authorList>
            <person name="Fischer M.G."/>
            <person name="Hackl T."/>
            <person name="Roman M."/>
        </authorList>
    </citation>
    <scope>NUCLEOTIDE SEQUENCE [LARGE SCALE GENOMIC DNA]</scope>
    <source>
        <strain evidence="1 2">BVI</strain>
    </source>
</reference>
<dbReference type="InterPro" id="IPR001661">
    <property type="entry name" value="Glyco_hydro_37"/>
</dbReference>
<accession>A0A5A8C0V9</accession>
<dbReference type="AlphaFoldDB" id="A0A5A8C0V9"/>
<dbReference type="GO" id="GO:0005991">
    <property type="term" value="P:trehalose metabolic process"/>
    <property type="evidence" value="ECO:0007669"/>
    <property type="project" value="InterPro"/>
</dbReference>
<organism evidence="1 2">
    <name type="scientific">Cafeteria roenbergensis</name>
    <name type="common">Marine flagellate</name>
    <dbReference type="NCBI Taxonomy" id="33653"/>
    <lineage>
        <taxon>Eukaryota</taxon>
        <taxon>Sar</taxon>
        <taxon>Stramenopiles</taxon>
        <taxon>Bigyra</taxon>
        <taxon>Opalozoa</taxon>
        <taxon>Bicosoecida</taxon>
        <taxon>Cafeteriaceae</taxon>
        <taxon>Cafeteria</taxon>
    </lineage>
</organism>
<keyword evidence="2" id="KW-1185">Reference proteome</keyword>
<evidence type="ECO:0000313" key="1">
    <source>
        <dbReference type="EMBL" id="KAA0145700.1"/>
    </source>
</evidence>
<evidence type="ECO:0000313" key="2">
    <source>
        <dbReference type="Proteomes" id="UP000323011"/>
    </source>
</evidence>
<dbReference type="Proteomes" id="UP000323011">
    <property type="component" value="Unassembled WGS sequence"/>
</dbReference>
<dbReference type="GO" id="GO:0004555">
    <property type="term" value="F:alpha,alpha-trehalase activity"/>
    <property type="evidence" value="ECO:0007669"/>
    <property type="project" value="InterPro"/>
</dbReference>
<dbReference type="Pfam" id="PF01204">
    <property type="entry name" value="Trehalase"/>
    <property type="match status" value="1"/>
</dbReference>
<sequence>MTETATAMVENLAWTARLLGKVPNGARAYYEVTVGKEKLYRYNVSGLRPTARVVALRHGHGAKQAGAPPGSQAALSLWGNIASAGRERLGLQLPLAWRRGRDMTTARTSSIVPADLNSIVVMQLRAAARLERVGGAAGSGTTASQYEATRHAAVLVDQRRPLERVPGVVG</sequence>
<protein>
    <submittedName>
        <fullName evidence="1">Uncharacterized protein</fullName>
    </submittedName>
</protein>